<evidence type="ECO:0000256" key="12">
    <source>
        <dbReference type="HAMAP-Rule" id="MF_01576"/>
    </source>
</evidence>
<dbReference type="UniPathway" id="UPA00193"/>
<dbReference type="PRINTS" id="PR00085">
    <property type="entry name" value="THFDHDRGNASE"/>
</dbReference>
<comment type="subunit">
    <text evidence="2 12">Homodimer.</text>
</comment>
<dbReference type="STRING" id="61635.BN85301970"/>
<dbReference type="GO" id="GO:0005829">
    <property type="term" value="C:cytosol"/>
    <property type="evidence" value="ECO:0007669"/>
    <property type="project" value="TreeGrafter"/>
</dbReference>
<dbReference type="SUPFAM" id="SSF51735">
    <property type="entry name" value="NAD(P)-binding Rossmann-fold domains"/>
    <property type="match status" value="1"/>
</dbReference>
<dbReference type="InterPro" id="IPR020867">
    <property type="entry name" value="THF_DH/CycHdrlase_CS"/>
</dbReference>
<dbReference type="GO" id="GO:0000105">
    <property type="term" value="P:L-histidine biosynthetic process"/>
    <property type="evidence" value="ECO:0007669"/>
    <property type="project" value="UniProtKB-KW"/>
</dbReference>
<keyword evidence="4 12" id="KW-0028">Amino-acid biosynthesis</keyword>
<name>U4KQW8_9MOLU</name>
<evidence type="ECO:0000256" key="9">
    <source>
        <dbReference type="ARBA" id="ARBA00023102"/>
    </source>
</evidence>
<dbReference type="InterPro" id="IPR046346">
    <property type="entry name" value="Aminoacid_DH-like_N_sf"/>
</dbReference>
<keyword evidence="7 12" id="KW-0521">NADP</keyword>
<dbReference type="KEGG" id="abra:BN85301970"/>
<dbReference type="EC" id="1.5.1.5" evidence="12"/>
<comment type="catalytic activity">
    <reaction evidence="12">
        <text>(6R)-5,10-methenyltetrahydrofolate + H2O = (6R)-10-formyltetrahydrofolate + H(+)</text>
        <dbReference type="Rhea" id="RHEA:23700"/>
        <dbReference type="ChEBI" id="CHEBI:15377"/>
        <dbReference type="ChEBI" id="CHEBI:15378"/>
        <dbReference type="ChEBI" id="CHEBI:57455"/>
        <dbReference type="ChEBI" id="CHEBI:195366"/>
        <dbReference type="EC" id="3.5.4.9"/>
    </reaction>
</comment>
<dbReference type="PROSITE" id="PS00767">
    <property type="entry name" value="THF_DHG_CYH_2"/>
    <property type="match status" value="1"/>
</dbReference>
<keyword evidence="8 12" id="KW-0560">Oxidoreductase</keyword>
<dbReference type="PANTHER" id="PTHR48099:SF5">
    <property type="entry name" value="C-1-TETRAHYDROFOLATE SYNTHASE, CYTOPLASMIC"/>
    <property type="match status" value="1"/>
</dbReference>
<keyword evidence="16" id="KW-1185">Reference proteome</keyword>
<dbReference type="InterPro" id="IPR036291">
    <property type="entry name" value="NAD(P)-bd_dom_sf"/>
</dbReference>
<comment type="catalytic activity">
    <reaction evidence="12">
        <text>(6R)-5,10-methylene-5,6,7,8-tetrahydrofolate + NADP(+) = (6R)-5,10-methenyltetrahydrofolate + NADPH</text>
        <dbReference type="Rhea" id="RHEA:22812"/>
        <dbReference type="ChEBI" id="CHEBI:15636"/>
        <dbReference type="ChEBI" id="CHEBI:57455"/>
        <dbReference type="ChEBI" id="CHEBI:57783"/>
        <dbReference type="ChEBI" id="CHEBI:58349"/>
        <dbReference type="EC" id="1.5.1.5"/>
    </reaction>
</comment>
<dbReference type="Pfam" id="PF00763">
    <property type="entry name" value="THF_DHG_CYH"/>
    <property type="match status" value="1"/>
</dbReference>
<dbReference type="FunFam" id="3.40.50.720:FF:000094">
    <property type="entry name" value="Bifunctional protein FolD"/>
    <property type="match status" value="1"/>
</dbReference>
<dbReference type="Gene3D" id="3.40.50.720">
    <property type="entry name" value="NAD(P)-binding Rossmann-like Domain"/>
    <property type="match status" value="1"/>
</dbReference>
<dbReference type="OrthoDB" id="9803580at2"/>
<dbReference type="CDD" id="cd01080">
    <property type="entry name" value="NAD_bind_m-THF_DH_Cyclohyd"/>
    <property type="match status" value="1"/>
</dbReference>
<dbReference type="RefSeq" id="WP_030004080.1">
    <property type="nucleotide sequence ID" value="NC_022549.1"/>
</dbReference>
<keyword evidence="5 12" id="KW-0658">Purine biosynthesis</keyword>
<proteinExistence type="inferred from homology"/>
<evidence type="ECO:0000256" key="6">
    <source>
        <dbReference type="ARBA" id="ARBA00022801"/>
    </source>
</evidence>
<feature type="domain" description="Tetrahydrofolate dehydrogenase/cyclohydrolase catalytic" evidence="13">
    <location>
        <begin position="3"/>
        <end position="118"/>
    </location>
</feature>
<comment type="caution">
    <text evidence="12">Lacks conserved residue(s) required for the propagation of feature annotation.</text>
</comment>
<keyword evidence="9 12" id="KW-0368">Histidine biosynthesis</keyword>
<feature type="domain" description="Tetrahydrofolate dehydrogenase/cyclohydrolase NAD(P)-binding" evidence="14">
    <location>
        <begin position="137"/>
        <end position="276"/>
    </location>
</feature>
<protein>
    <recommendedName>
        <fullName evidence="12">Bifunctional protein FolD</fullName>
    </recommendedName>
    <domain>
        <recommendedName>
            <fullName evidence="12">Methylenetetrahydrofolate dehydrogenase</fullName>
            <ecNumber evidence="12">1.5.1.5</ecNumber>
        </recommendedName>
    </domain>
    <domain>
        <recommendedName>
            <fullName evidence="12">Methenyltetrahydrofolate cyclohydrolase</fullName>
            <ecNumber evidence="12">3.5.4.9</ecNumber>
        </recommendedName>
    </domain>
</protein>
<dbReference type="GO" id="GO:0004488">
    <property type="term" value="F:methylenetetrahydrofolate dehydrogenase (NADP+) activity"/>
    <property type="evidence" value="ECO:0007669"/>
    <property type="project" value="UniProtKB-UniRule"/>
</dbReference>
<dbReference type="HAMAP" id="MF_01576">
    <property type="entry name" value="THF_DHG_CYH"/>
    <property type="match status" value="1"/>
</dbReference>
<sequence>MLLDGKNSAKEYEDSLRLKIDKIKEKSGRAPHLTVIMVGNNEASKTYVSSKKKACLRVGMTSDIKYLDESIKEDELIALIESLNKNDDIDGILVQLPLPKHINESLVVNTVDPLKDVDGLTILNAGKVFTKTGGVAPATPKGIMMLLEKYNINVCGMHAVVVGRSNLVGLPIAKLLNDSDATVTLCHRQTRHLSTFTKSADLLVVAVGKKDMITKDMVKPGAIVIDVGINRMDGKLYGDVSSEVSSIASYFTPVPGGVGPMTINALLHNLLELYEVRHDC</sequence>
<evidence type="ECO:0000259" key="14">
    <source>
        <dbReference type="Pfam" id="PF02882"/>
    </source>
</evidence>
<dbReference type="GO" id="GO:0035999">
    <property type="term" value="P:tetrahydrofolate interconversion"/>
    <property type="evidence" value="ECO:0007669"/>
    <property type="project" value="UniProtKB-UniRule"/>
</dbReference>
<dbReference type="InterPro" id="IPR020630">
    <property type="entry name" value="THF_DH/CycHdrlase_cat_dom"/>
</dbReference>
<feature type="binding site" evidence="12">
    <location>
        <position position="229"/>
    </location>
    <ligand>
        <name>NADP(+)</name>
        <dbReference type="ChEBI" id="CHEBI:58349"/>
    </ligand>
</feature>
<dbReference type="FunFam" id="3.40.50.10860:FF:000005">
    <property type="entry name" value="C-1-tetrahydrofolate synthase, cytoplasmic, putative"/>
    <property type="match status" value="1"/>
</dbReference>
<dbReference type="SUPFAM" id="SSF53223">
    <property type="entry name" value="Aminoacid dehydrogenase-like, N-terminal domain"/>
    <property type="match status" value="1"/>
</dbReference>
<evidence type="ECO:0000259" key="13">
    <source>
        <dbReference type="Pfam" id="PF00763"/>
    </source>
</evidence>
<dbReference type="EMBL" id="FO681348">
    <property type="protein sequence ID" value="CCV65218.1"/>
    <property type="molecule type" value="Genomic_DNA"/>
</dbReference>
<comment type="similarity">
    <text evidence="12">Belongs to the tetrahydrofolate dehydrogenase/cyclohydrolase family.</text>
</comment>
<evidence type="ECO:0000256" key="7">
    <source>
        <dbReference type="ARBA" id="ARBA00022857"/>
    </source>
</evidence>
<dbReference type="Gene3D" id="3.40.50.10860">
    <property type="entry name" value="Leucine Dehydrogenase, chain A, domain 1"/>
    <property type="match status" value="1"/>
</dbReference>
<accession>U4KQW8</accession>
<dbReference type="GO" id="GO:0006164">
    <property type="term" value="P:purine nucleotide biosynthetic process"/>
    <property type="evidence" value="ECO:0007669"/>
    <property type="project" value="UniProtKB-KW"/>
</dbReference>
<dbReference type="HOGENOM" id="CLU_034045_2_1_14"/>
<evidence type="ECO:0000256" key="10">
    <source>
        <dbReference type="ARBA" id="ARBA00023167"/>
    </source>
</evidence>
<evidence type="ECO:0000313" key="16">
    <source>
        <dbReference type="Proteomes" id="UP000032737"/>
    </source>
</evidence>
<dbReference type="InterPro" id="IPR020631">
    <property type="entry name" value="THF_DH/CycHdrlase_NAD-bd_dom"/>
</dbReference>
<reference evidence="15 16" key="1">
    <citation type="journal article" date="2013" name="J. Mol. Microbiol. Biotechnol.">
        <title>Analysis of the Complete Genomes of Acholeplasma brassicae , A. palmae and A. laidlawii and Their Comparison to the Obligate Parasites from ' Candidatus Phytoplasma'.</title>
        <authorList>
            <person name="Kube M."/>
            <person name="Siewert C."/>
            <person name="Migdoll A.M."/>
            <person name="Duduk B."/>
            <person name="Holz S."/>
            <person name="Rabus R."/>
            <person name="Seemuller E."/>
            <person name="Mitrovic J."/>
            <person name="Muller I."/>
            <person name="Buttner C."/>
            <person name="Reinhardt R."/>
        </authorList>
    </citation>
    <scope>NUCLEOTIDE SEQUENCE [LARGE SCALE GENOMIC DNA]</scope>
    <source>
        <strain evidence="16">0502</strain>
    </source>
</reference>
<dbReference type="GO" id="GO:0004477">
    <property type="term" value="F:methenyltetrahydrofolate cyclohydrolase activity"/>
    <property type="evidence" value="ECO:0007669"/>
    <property type="project" value="UniProtKB-UniRule"/>
</dbReference>
<evidence type="ECO:0000256" key="5">
    <source>
        <dbReference type="ARBA" id="ARBA00022755"/>
    </source>
</evidence>
<evidence type="ECO:0000256" key="2">
    <source>
        <dbReference type="ARBA" id="ARBA00011738"/>
    </source>
</evidence>
<evidence type="ECO:0000256" key="3">
    <source>
        <dbReference type="ARBA" id="ARBA00022563"/>
    </source>
</evidence>
<dbReference type="PANTHER" id="PTHR48099">
    <property type="entry name" value="C-1-TETRAHYDROFOLATE SYNTHASE, CYTOPLASMIC-RELATED"/>
    <property type="match status" value="1"/>
</dbReference>
<dbReference type="AlphaFoldDB" id="U4KQW8"/>
<evidence type="ECO:0000256" key="8">
    <source>
        <dbReference type="ARBA" id="ARBA00023002"/>
    </source>
</evidence>
<gene>
    <name evidence="12 15" type="primary">folD</name>
    <name evidence="15" type="ORF">BN85301970</name>
</gene>
<keyword evidence="6 12" id="KW-0378">Hydrolase</keyword>
<evidence type="ECO:0000256" key="1">
    <source>
        <dbReference type="ARBA" id="ARBA00004777"/>
    </source>
</evidence>
<evidence type="ECO:0000313" key="15">
    <source>
        <dbReference type="EMBL" id="CCV65218.1"/>
    </source>
</evidence>
<keyword evidence="3 12" id="KW-0554">One-carbon metabolism</keyword>
<evidence type="ECO:0000256" key="11">
    <source>
        <dbReference type="ARBA" id="ARBA00023268"/>
    </source>
</evidence>
<dbReference type="PROSITE" id="PS00766">
    <property type="entry name" value="THF_DHG_CYH_1"/>
    <property type="match status" value="1"/>
</dbReference>
<dbReference type="Proteomes" id="UP000032737">
    <property type="component" value="Chromosome"/>
</dbReference>
<dbReference type="Pfam" id="PF02882">
    <property type="entry name" value="THF_DHG_CYH_C"/>
    <property type="match status" value="1"/>
</dbReference>
<comment type="pathway">
    <text evidence="1 12">One-carbon metabolism; tetrahydrofolate interconversion.</text>
</comment>
<feature type="binding site" evidence="12">
    <location>
        <begin position="163"/>
        <end position="165"/>
    </location>
    <ligand>
        <name>NADP(+)</name>
        <dbReference type="ChEBI" id="CHEBI:58349"/>
    </ligand>
</feature>
<dbReference type="InterPro" id="IPR000672">
    <property type="entry name" value="THF_DH/CycHdrlase"/>
</dbReference>
<dbReference type="EC" id="3.5.4.9" evidence="12"/>
<organism evidence="15 16">
    <name type="scientific">Acholeplasma brassicae</name>
    <dbReference type="NCBI Taxonomy" id="61635"/>
    <lineage>
        <taxon>Bacteria</taxon>
        <taxon>Bacillati</taxon>
        <taxon>Mycoplasmatota</taxon>
        <taxon>Mollicutes</taxon>
        <taxon>Acholeplasmatales</taxon>
        <taxon>Acholeplasmataceae</taxon>
        <taxon>Acholeplasma</taxon>
    </lineage>
</organism>
<evidence type="ECO:0000256" key="4">
    <source>
        <dbReference type="ARBA" id="ARBA00022605"/>
    </source>
</evidence>
<comment type="function">
    <text evidence="12">Catalyzes the oxidation of 5,10-methylenetetrahydrofolate to 5,10-methenyltetrahydrofolate and then the hydrolysis of 5,10-methenyltetrahydrofolate to 10-formyltetrahydrofolate.</text>
</comment>
<keyword evidence="10 12" id="KW-0486">Methionine biosynthesis</keyword>
<dbReference type="GO" id="GO:0009086">
    <property type="term" value="P:methionine biosynthetic process"/>
    <property type="evidence" value="ECO:0007669"/>
    <property type="project" value="UniProtKB-KW"/>
</dbReference>
<keyword evidence="11 12" id="KW-0511">Multifunctional enzyme</keyword>